<evidence type="ECO:0000313" key="2">
    <source>
        <dbReference type="WBParaSite" id="Gr19_v10_g10806.t1"/>
    </source>
</evidence>
<evidence type="ECO:0000313" key="1">
    <source>
        <dbReference type="Proteomes" id="UP000887572"/>
    </source>
</evidence>
<keyword evidence="1" id="KW-1185">Reference proteome</keyword>
<proteinExistence type="predicted"/>
<dbReference type="WBParaSite" id="Gr19_v10_g10806.t1">
    <property type="protein sequence ID" value="Gr19_v10_g10806.t1"/>
    <property type="gene ID" value="Gr19_v10_g10806"/>
</dbReference>
<accession>A0A914GVL2</accession>
<name>A0A914GVL2_GLORO</name>
<dbReference type="Proteomes" id="UP000887572">
    <property type="component" value="Unplaced"/>
</dbReference>
<dbReference type="AlphaFoldDB" id="A0A914GVL2"/>
<reference evidence="2" key="1">
    <citation type="submission" date="2022-11" db="UniProtKB">
        <authorList>
            <consortium name="WormBaseParasite"/>
        </authorList>
    </citation>
    <scope>IDENTIFICATION</scope>
</reference>
<sequence>MLHCLSFMHCYNRYFFLFAGARTYSSVSTASSTPFIYMFIKKLIFEMAEVLVAAEGLWARPSRGSPRSALLMAMGAEHPPGGSALVDRFRSGIYLFWLKIPRESGET</sequence>
<protein>
    <submittedName>
        <fullName evidence="2">Secreted protein</fullName>
    </submittedName>
</protein>
<organism evidence="1 2">
    <name type="scientific">Globodera rostochiensis</name>
    <name type="common">Golden nematode worm</name>
    <name type="synonym">Heterodera rostochiensis</name>
    <dbReference type="NCBI Taxonomy" id="31243"/>
    <lineage>
        <taxon>Eukaryota</taxon>
        <taxon>Metazoa</taxon>
        <taxon>Ecdysozoa</taxon>
        <taxon>Nematoda</taxon>
        <taxon>Chromadorea</taxon>
        <taxon>Rhabditida</taxon>
        <taxon>Tylenchina</taxon>
        <taxon>Tylenchomorpha</taxon>
        <taxon>Tylenchoidea</taxon>
        <taxon>Heteroderidae</taxon>
        <taxon>Heteroderinae</taxon>
        <taxon>Globodera</taxon>
    </lineage>
</organism>